<sequence length="1321" mass="147281">MPLPSSLSPHICILSSPDLDELLASSSLPPLPQLLQSFSPLPQVTTRTTSLTSVPHASFALRFSNLLDIETASREDEEQRAIRTIDWISGRISRRCSQWVEEMNKLGDKPASKIPWWEEVKRCVEGDHVPSKTETWNHPAAVILAVSTNAPNPLQAITNLHARPIEFPAWVDPSHLRYTLIIHSKNSTLSDEEANALFNAVKKQFGLHSYLLTLDMPNPPPAPVPVPAVMPRLPPPSPDSPKLQPVASPLSPTPTSPGSTNPASGINTLKMNERDIQQTARFTREFLTMSLIPWMEKCVLEWNENFASTRRLPSRLFSSTRRLFGSPSPSPTPTHQNNSSVSSITRSSTFNGSPSIPDFSPPPQQRRLAEFATILGDFKLAVAVWESLRKEGKGGSDILPLLLSPSPALSLHASNAINNLHPSGTEPPAHVQLRGLSYAIRWEIGIENSDFIGNVLEGERWLVWAARSAEEPPLALLLGHAAFLSAKKKARRRAALWYLSAANRLEKIGIKPLTMYFLRRAHELYKQRPPKELSPSFWESEGDEKPQEVDAVVSGIEHPLGRLLYTTGEVKEAVGIFLSLLHRTSSTDLLSLGPLSNVNPGETDRVYLEDFRVALDHLRTQSSDTETLKGLKLPFTFFKPRQTRLRFPNDSVEGDASEWEKREEEWNVFCRANGIKLGSAKRGKAFVNETFWIDLAIRNPLEVEVNLSNLTVGVRESTSDSPSSSKAFVEVESIDNVVLGPRETRTVPISVKSSRTASLVITHVAYDFLSLLPASESLACRGRRLHDTPAQRQNRTYAPDVVLKVDVVEAVHKLLANFADDRRLSLSQGENRPVELWLSNTGTAPIGEVWMVIGAEDELCVNHDGDNSSKEPITETLDTLNSLKVQGTHRVLLPQSTLQPGDNLEVPMTLYGRRVGDYELCLLLVYRGSDSEPFQQLRVTQSFEIQAAIKVVANVKPSLTSEGMFLLNLELENVSSTTAFELTQITTLSPSWACSPPHSLIGNHVLLPLQTAYYTFSVSEWENASKSKETLDFVSRKLRDVLQGNVVDPSDPPPTTLLCSHVIRGSVSRSLGSEPLRSFIQHQRCHNVMDSLVSSHPHIPISSYPRIFPLYNPNSLDVFISWRISSQPQRTGGILISTLNLGAGHAWLRDIIEEAETGKAKRSMYAETRRQRMEVIEAIKASEWNMDMDPLTVSVYVENNLVHDFNNGAHQACVKFVIQNYSLALQSRFCLKLVNEQSSSTSDYLPVPFIGRTSFRGTLKPLQHVSLEAKIWINRPGNYILNGWRLETEVLEDDGRVRHRYIQEPLPETKPSLSVCDIHDT</sequence>
<feature type="compositionally biased region" description="Low complexity" evidence="1">
    <location>
        <begin position="339"/>
        <end position="348"/>
    </location>
</feature>
<dbReference type="InterPro" id="IPR058541">
    <property type="entry name" value="Ig_TPPC8_1st"/>
</dbReference>
<keyword evidence="4" id="KW-1185">Reference proteome</keyword>
<organism evidence="3 4">
    <name type="scientific">Marasmiellus scandens</name>
    <dbReference type="NCBI Taxonomy" id="2682957"/>
    <lineage>
        <taxon>Eukaryota</taxon>
        <taxon>Fungi</taxon>
        <taxon>Dikarya</taxon>
        <taxon>Basidiomycota</taxon>
        <taxon>Agaricomycotina</taxon>
        <taxon>Agaricomycetes</taxon>
        <taxon>Agaricomycetidae</taxon>
        <taxon>Agaricales</taxon>
        <taxon>Marasmiineae</taxon>
        <taxon>Omphalotaceae</taxon>
        <taxon>Marasmiellus</taxon>
    </lineage>
</organism>
<dbReference type="InterPro" id="IPR024420">
    <property type="entry name" value="TRAPP_III_complex_Trs85"/>
</dbReference>
<gene>
    <name evidence="3" type="ORF">VKT23_003252</name>
</gene>
<dbReference type="Pfam" id="PF12739">
    <property type="entry name" value="TRAPPC-Trs85"/>
    <property type="match status" value="1"/>
</dbReference>
<dbReference type="Pfam" id="PF24545">
    <property type="entry name" value="Ig_TPPC8_1st"/>
    <property type="match status" value="1"/>
</dbReference>
<feature type="compositionally biased region" description="Pro residues" evidence="1">
    <location>
        <begin position="226"/>
        <end position="239"/>
    </location>
</feature>
<dbReference type="EMBL" id="JBANRG010000003">
    <property type="protein sequence ID" value="KAK7468750.1"/>
    <property type="molecule type" value="Genomic_DNA"/>
</dbReference>
<dbReference type="PANTHER" id="PTHR12975:SF6">
    <property type="entry name" value="TRAFFICKING PROTEIN PARTICLE COMPLEX SUBUNIT 8"/>
    <property type="match status" value="1"/>
</dbReference>
<feature type="compositionally biased region" description="Low complexity" evidence="1">
    <location>
        <begin position="240"/>
        <end position="250"/>
    </location>
</feature>
<accession>A0ABR1JXD2</accession>
<name>A0ABR1JXD2_9AGAR</name>
<feature type="region of interest" description="Disordered" evidence="1">
    <location>
        <begin position="226"/>
        <end position="267"/>
    </location>
</feature>
<evidence type="ECO:0000313" key="3">
    <source>
        <dbReference type="EMBL" id="KAK7468750.1"/>
    </source>
</evidence>
<evidence type="ECO:0000259" key="2">
    <source>
        <dbReference type="Pfam" id="PF24545"/>
    </source>
</evidence>
<reference evidence="3 4" key="1">
    <citation type="submission" date="2024-01" db="EMBL/GenBank/DDBJ databases">
        <title>A draft genome for the cacao thread blight pathogen Marasmiellus scandens.</title>
        <authorList>
            <person name="Baruah I.K."/>
            <person name="Leung J."/>
            <person name="Bukari Y."/>
            <person name="Amoako-Attah I."/>
            <person name="Meinhardt L.W."/>
            <person name="Bailey B.A."/>
            <person name="Cohen S.P."/>
        </authorList>
    </citation>
    <scope>NUCLEOTIDE SEQUENCE [LARGE SCALE GENOMIC DNA]</scope>
    <source>
        <strain evidence="3 4">GH-19</strain>
    </source>
</reference>
<protein>
    <recommendedName>
        <fullName evidence="2">TPPC8 first Ig-like domain-containing protein</fullName>
    </recommendedName>
</protein>
<dbReference type="Proteomes" id="UP001498398">
    <property type="component" value="Unassembled WGS sequence"/>
</dbReference>
<feature type="region of interest" description="Disordered" evidence="1">
    <location>
        <begin position="323"/>
        <end position="363"/>
    </location>
</feature>
<evidence type="ECO:0000256" key="1">
    <source>
        <dbReference type="SAM" id="MobiDB-lite"/>
    </source>
</evidence>
<dbReference type="PANTHER" id="PTHR12975">
    <property type="entry name" value="TRANSPORT PROTEIN TRAPP"/>
    <property type="match status" value="1"/>
</dbReference>
<feature type="domain" description="TPPC8 first Ig-like" evidence="2">
    <location>
        <begin position="684"/>
        <end position="814"/>
    </location>
</feature>
<comment type="caution">
    <text evidence="3">The sequence shown here is derived from an EMBL/GenBank/DDBJ whole genome shotgun (WGS) entry which is preliminary data.</text>
</comment>
<proteinExistence type="predicted"/>
<evidence type="ECO:0000313" key="4">
    <source>
        <dbReference type="Proteomes" id="UP001498398"/>
    </source>
</evidence>